<organism evidence="1 2">
    <name type="scientific">Smittium culicis</name>
    <dbReference type="NCBI Taxonomy" id="133412"/>
    <lineage>
        <taxon>Eukaryota</taxon>
        <taxon>Fungi</taxon>
        <taxon>Fungi incertae sedis</taxon>
        <taxon>Zoopagomycota</taxon>
        <taxon>Kickxellomycotina</taxon>
        <taxon>Harpellomycetes</taxon>
        <taxon>Harpellales</taxon>
        <taxon>Legeriomycetaceae</taxon>
        <taxon>Smittium</taxon>
    </lineage>
</organism>
<dbReference type="AlphaFoldDB" id="A0A1R1XKK3"/>
<sequence length="90" mass="10366">MSRSSEQVMVIYILNCASYHDLTANAECEGLVYTSGKDRREGDCKPVLKKCYRRSFGSAVRILLKDINRHKEEFKRIDGHQNEISILENS</sequence>
<evidence type="ECO:0000313" key="1">
    <source>
        <dbReference type="EMBL" id="OMJ15172.1"/>
    </source>
</evidence>
<accession>A0A1R1XKK3</accession>
<name>A0A1R1XKK3_9FUNG</name>
<dbReference type="EMBL" id="LSSN01002755">
    <property type="protein sequence ID" value="OMJ15172.1"/>
    <property type="molecule type" value="Genomic_DNA"/>
</dbReference>
<reference evidence="1 2" key="1">
    <citation type="submission" date="2017-01" db="EMBL/GenBank/DDBJ databases">
        <authorList>
            <person name="Mah S.A."/>
            <person name="Swanson W.J."/>
            <person name="Moy G.W."/>
            <person name="Vacquier V.D."/>
        </authorList>
    </citation>
    <scope>NUCLEOTIDE SEQUENCE [LARGE SCALE GENOMIC DNA]</scope>
    <source>
        <strain evidence="1 2">GSMNP</strain>
    </source>
</reference>
<comment type="caution">
    <text evidence="1">The sequence shown here is derived from an EMBL/GenBank/DDBJ whole genome shotgun (WGS) entry which is preliminary data.</text>
</comment>
<protein>
    <submittedName>
        <fullName evidence="1">Uncharacterized protein</fullName>
    </submittedName>
</protein>
<gene>
    <name evidence="1" type="ORF">AYI70_g7439</name>
</gene>
<keyword evidence="2" id="KW-1185">Reference proteome</keyword>
<proteinExistence type="predicted"/>
<dbReference type="Proteomes" id="UP000187283">
    <property type="component" value="Unassembled WGS sequence"/>
</dbReference>
<evidence type="ECO:0000313" key="2">
    <source>
        <dbReference type="Proteomes" id="UP000187283"/>
    </source>
</evidence>